<dbReference type="InterPro" id="IPR002347">
    <property type="entry name" value="SDR_fam"/>
</dbReference>
<dbReference type="InterPro" id="IPR036291">
    <property type="entry name" value="NAD(P)-bd_dom_sf"/>
</dbReference>
<dbReference type="SUPFAM" id="SSF51735">
    <property type="entry name" value="NAD(P)-binding Rossmann-fold domains"/>
    <property type="match status" value="1"/>
</dbReference>
<dbReference type="STRING" id="68775.A0A5C3M3A7"/>
<dbReference type="PANTHER" id="PTHR47534">
    <property type="entry name" value="YALI0E05731P"/>
    <property type="match status" value="1"/>
</dbReference>
<dbReference type="Pfam" id="PF00106">
    <property type="entry name" value="adh_short"/>
    <property type="match status" value="1"/>
</dbReference>
<dbReference type="InterPro" id="IPR052228">
    <property type="entry name" value="Sec_Metab_Biosynth_Oxidored"/>
</dbReference>
<organism evidence="2 3">
    <name type="scientific">Crucibulum laeve</name>
    <dbReference type="NCBI Taxonomy" id="68775"/>
    <lineage>
        <taxon>Eukaryota</taxon>
        <taxon>Fungi</taxon>
        <taxon>Dikarya</taxon>
        <taxon>Basidiomycota</taxon>
        <taxon>Agaricomycotina</taxon>
        <taxon>Agaricomycetes</taxon>
        <taxon>Agaricomycetidae</taxon>
        <taxon>Agaricales</taxon>
        <taxon>Agaricineae</taxon>
        <taxon>Nidulariaceae</taxon>
        <taxon>Crucibulum</taxon>
    </lineage>
</organism>
<dbReference type="PANTHER" id="PTHR47534:SF3">
    <property type="entry name" value="ALCOHOL DEHYDROGENASE-LIKE C-TERMINAL DOMAIN-CONTAINING PROTEIN"/>
    <property type="match status" value="1"/>
</dbReference>
<dbReference type="OrthoDB" id="2898509at2759"/>
<accession>A0A5C3M3A7</accession>
<dbReference type="Gene3D" id="3.40.50.720">
    <property type="entry name" value="NAD(P)-binding Rossmann-like Domain"/>
    <property type="match status" value="1"/>
</dbReference>
<name>A0A5C3M3A7_9AGAR</name>
<dbReference type="EMBL" id="ML213601">
    <property type="protein sequence ID" value="TFK38846.1"/>
    <property type="molecule type" value="Genomic_DNA"/>
</dbReference>
<evidence type="ECO:0000313" key="3">
    <source>
        <dbReference type="Proteomes" id="UP000308652"/>
    </source>
</evidence>
<dbReference type="GO" id="GO:0016491">
    <property type="term" value="F:oxidoreductase activity"/>
    <property type="evidence" value="ECO:0007669"/>
    <property type="project" value="UniProtKB-KW"/>
</dbReference>
<evidence type="ECO:0008006" key="4">
    <source>
        <dbReference type="Google" id="ProtNLM"/>
    </source>
</evidence>
<protein>
    <recommendedName>
        <fullName evidence="4">NAD(P)-binding protein</fullName>
    </recommendedName>
</protein>
<dbReference type="AlphaFoldDB" id="A0A5C3M3A7"/>
<evidence type="ECO:0000313" key="2">
    <source>
        <dbReference type="EMBL" id="TFK38846.1"/>
    </source>
</evidence>
<dbReference type="Proteomes" id="UP000308652">
    <property type="component" value="Unassembled WGS sequence"/>
</dbReference>
<proteinExistence type="predicted"/>
<evidence type="ECO:0000256" key="1">
    <source>
        <dbReference type="ARBA" id="ARBA00023002"/>
    </source>
</evidence>
<reference evidence="2 3" key="1">
    <citation type="journal article" date="2019" name="Nat. Ecol. Evol.">
        <title>Megaphylogeny resolves global patterns of mushroom evolution.</title>
        <authorList>
            <person name="Varga T."/>
            <person name="Krizsan K."/>
            <person name="Foldi C."/>
            <person name="Dima B."/>
            <person name="Sanchez-Garcia M."/>
            <person name="Sanchez-Ramirez S."/>
            <person name="Szollosi G.J."/>
            <person name="Szarkandi J.G."/>
            <person name="Papp V."/>
            <person name="Albert L."/>
            <person name="Andreopoulos W."/>
            <person name="Angelini C."/>
            <person name="Antonin V."/>
            <person name="Barry K.W."/>
            <person name="Bougher N.L."/>
            <person name="Buchanan P."/>
            <person name="Buyck B."/>
            <person name="Bense V."/>
            <person name="Catcheside P."/>
            <person name="Chovatia M."/>
            <person name="Cooper J."/>
            <person name="Damon W."/>
            <person name="Desjardin D."/>
            <person name="Finy P."/>
            <person name="Geml J."/>
            <person name="Haridas S."/>
            <person name="Hughes K."/>
            <person name="Justo A."/>
            <person name="Karasinski D."/>
            <person name="Kautmanova I."/>
            <person name="Kiss B."/>
            <person name="Kocsube S."/>
            <person name="Kotiranta H."/>
            <person name="LaButti K.M."/>
            <person name="Lechner B.E."/>
            <person name="Liimatainen K."/>
            <person name="Lipzen A."/>
            <person name="Lukacs Z."/>
            <person name="Mihaltcheva S."/>
            <person name="Morgado L.N."/>
            <person name="Niskanen T."/>
            <person name="Noordeloos M.E."/>
            <person name="Ohm R.A."/>
            <person name="Ortiz-Santana B."/>
            <person name="Ovrebo C."/>
            <person name="Racz N."/>
            <person name="Riley R."/>
            <person name="Savchenko A."/>
            <person name="Shiryaev A."/>
            <person name="Soop K."/>
            <person name="Spirin V."/>
            <person name="Szebenyi C."/>
            <person name="Tomsovsky M."/>
            <person name="Tulloss R.E."/>
            <person name="Uehling J."/>
            <person name="Grigoriev I.V."/>
            <person name="Vagvolgyi C."/>
            <person name="Papp T."/>
            <person name="Martin F.M."/>
            <person name="Miettinen O."/>
            <person name="Hibbett D.S."/>
            <person name="Nagy L.G."/>
        </authorList>
    </citation>
    <scope>NUCLEOTIDE SEQUENCE [LARGE SCALE GENOMIC DNA]</scope>
    <source>
        <strain evidence="2 3">CBS 166.37</strain>
    </source>
</reference>
<keyword evidence="1" id="KW-0560">Oxidoreductase</keyword>
<gene>
    <name evidence="2" type="ORF">BDQ12DRAFT_604984</name>
</gene>
<keyword evidence="3" id="KW-1185">Reference proteome</keyword>
<sequence>MPSLSVVRAANAAYSPSYPPTAIFVGGTSGIGQAMAEAFGNYTKGNGRIIIIGRNRASAEAILSKLPPSKIPGAPHEFVQCDLTLMRNVEKATKDLLARVPKVNYLVMSPGIMTMSGRDETEEGIDKKLAVHYYARWKFTRDLIPALERAKDEGEDVKVLSVLAAGITGPVDLNDLGLKKGFSLAQAGLQASTYNDLMVESFAALHPKLTFIHSAPGAVRTHLLSSSPTLFIRVASSVLGVFAYPLTRSPAECAESMWYGVWNTAKAGAKGSTSIPGAWRIGSKGQDVGLSVYFGSEEARKKLWEHTEEAVRVKEA</sequence>